<feature type="domain" description="LysM" evidence="6">
    <location>
        <begin position="669"/>
        <end position="715"/>
    </location>
</feature>
<accession>A0AAN6S0B6</accession>
<dbReference type="CDD" id="cd00118">
    <property type="entry name" value="LysM"/>
    <property type="match status" value="5"/>
</dbReference>
<feature type="chain" id="PRO_5042936915" description="LysM domain-containing protein" evidence="5">
    <location>
        <begin position="25"/>
        <end position="737"/>
    </location>
</feature>
<feature type="region of interest" description="Disordered" evidence="4">
    <location>
        <begin position="539"/>
        <end position="568"/>
    </location>
</feature>
<feature type="domain" description="LysM" evidence="6">
    <location>
        <begin position="152"/>
        <end position="199"/>
    </location>
</feature>
<dbReference type="SMART" id="SM00257">
    <property type="entry name" value="LysM"/>
    <property type="match status" value="6"/>
</dbReference>
<feature type="compositionally biased region" description="Polar residues" evidence="4">
    <location>
        <begin position="134"/>
        <end position="144"/>
    </location>
</feature>
<dbReference type="EMBL" id="MU853909">
    <property type="protein sequence ID" value="KAK3935764.1"/>
    <property type="molecule type" value="Genomic_DNA"/>
</dbReference>
<name>A0AAN6S0B6_9PEZI</name>
<dbReference type="PANTHER" id="PTHR34997:SF1">
    <property type="entry name" value="PEPTIDOGLYCAN-BINDING LYSIN DOMAIN"/>
    <property type="match status" value="1"/>
</dbReference>
<evidence type="ECO:0000313" key="7">
    <source>
        <dbReference type="EMBL" id="KAK3935764.1"/>
    </source>
</evidence>
<dbReference type="AlphaFoldDB" id="A0AAN6S0B6"/>
<dbReference type="Gene3D" id="3.10.350.10">
    <property type="entry name" value="LysM domain"/>
    <property type="match status" value="7"/>
</dbReference>
<proteinExistence type="inferred from homology"/>
<dbReference type="GO" id="GO:0008061">
    <property type="term" value="F:chitin binding"/>
    <property type="evidence" value="ECO:0007669"/>
    <property type="project" value="UniProtKB-KW"/>
</dbReference>
<protein>
    <recommendedName>
        <fullName evidence="6">LysM domain-containing protein</fullName>
    </recommendedName>
</protein>
<comment type="caution">
    <text evidence="7">The sequence shown here is derived from an EMBL/GenBank/DDBJ whole genome shotgun (WGS) entry which is preliminary data.</text>
</comment>
<dbReference type="InterPro" id="IPR036779">
    <property type="entry name" value="LysM_dom_sf"/>
</dbReference>
<keyword evidence="5" id="KW-0732">Signal</keyword>
<dbReference type="Proteomes" id="UP001303473">
    <property type="component" value="Unassembled WGS sequence"/>
</dbReference>
<organism evidence="7 8">
    <name type="scientific">Diplogelasinospora grovesii</name>
    <dbReference type="NCBI Taxonomy" id="303347"/>
    <lineage>
        <taxon>Eukaryota</taxon>
        <taxon>Fungi</taxon>
        <taxon>Dikarya</taxon>
        <taxon>Ascomycota</taxon>
        <taxon>Pezizomycotina</taxon>
        <taxon>Sordariomycetes</taxon>
        <taxon>Sordariomycetidae</taxon>
        <taxon>Sordariales</taxon>
        <taxon>Diplogelasinosporaceae</taxon>
        <taxon>Diplogelasinospora</taxon>
    </lineage>
</organism>
<keyword evidence="8" id="KW-1185">Reference proteome</keyword>
<feature type="signal peptide" evidence="5">
    <location>
        <begin position="1"/>
        <end position="24"/>
    </location>
</feature>
<dbReference type="InterPro" id="IPR052210">
    <property type="entry name" value="LysM1-like"/>
</dbReference>
<dbReference type="Pfam" id="PF01476">
    <property type="entry name" value="LysM"/>
    <property type="match status" value="4"/>
</dbReference>
<dbReference type="SUPFAM" id="SSF54106">
    <property type="entry name" value="LysM domain"/>
    <property type="match status" value="4"/>
</dbReference>
<evidence type="ECO:0000256" key="2">
    <source>
        <dbReference type="ARBA" id="ARBA00023026"/>
    </source>
</evidence>
<dbReference type="PROSITE" id="PS51782">
    <property type="entry name" value="LYSM"/>
    <property type="match status" value="6"/>
</dbReference>
<sequence>MHFQPFFTMFSRLLILALVGTSAAADIRVRATASKTAFTSPNAPTQTGTISSCNEWYDVVTGDSCSSVASAFGITLAQFLAWNPAVSSDCSTNFWVGDAYCVGINSAAPSSSTKSTSKSTTISTGVTSSGSKTAFTTPSAPTQTGTIPSCDLWYVVTSTDTCATVTAAFNITLAQFLAWNPAVSQDCATNFWAGDAYCVGINPHYTSTSSSMPVSSASPTTTTPPGTYSIFSGNTTFSYTSTNATWPPTATQTGIASNCQRWYEVQPGDSCQDIVNQYASFVTMDTLLQWNPALGSDCSQLWANYWLCIYAPPTTSIINTTAAATQIFPGWTPVLLPTLNASSAAPSPTQSGLVASCQGFYQAGPGDNCQNITSSLGYLTVQDFELWNPAVTDCNNLTVGYYYCIANGTCLPYPPVLQSQNLPPASAASTQTASIISSCGWWFQADEGDDCLVIPQYFGNVFSEAQFISWNLPAVGSDCSGITAGGYYCVGTTPGGVAPTGCQTSTTVTGTTLNTGVTSTLQTTGVPTSVSGASFPTTLTGSSSTSATTASATSAPSTTSTSSSSTAAVAISTPSPVQTGMAANCGRFYLVQTGNDCFDIAQDAGIALSDFYAWNPAVSVGNNTCGGLQAGVYVCVGLGGPIYTTITSGSPVPATPTPFQTGMATNCRRFYDVHAGDGCLNLASEAGVALTDFYAWNPAVKTDCSGLQASVFVCIGTQGPVTTIITGTPVAAAATTG</sequence>
<feature type="compositionally biased region" description="Low complexity" evidence="4">
    <location>
        <begin position="110"/>
        <end position="133"/>
    </location>
</feature>
<keyword evidence="1" id="KW-0147">Chitin-binding</keyword>
<evidence type="ECO:0000259" key="6">
    <source>
        <dbReference type="PROSITE" id="PS51782"/>
    </source>
</evidence>
<comment type="similarity">
    <text evidence="3">Belongs to the secreted LysM effector family.</text>
</comment>
<feature type="region of interest" description="Disordered" evidence="4">
    <location>
        <begin position="108"/>
        <end position="144"/>
    </location>
</feature>
<feature type="domain" description="LysM" evidence="6">
    <location>
        <begin position="261"/>
        <end position="309"/>
    </location>
</feature>
<feature type="domain" description="LysM" evidence="6">
    <location>
        <begin position="359"/>
        <end position="405"/>
    </location>
</feature>
<evidence type="ECO:0000256" key="1">
    <source>
        <dbReference type="ARBA" id="ARBA00022669"/>
    </source>
</evidence>
<dbReference type="InterPro" id="IPR018392">
    <property type="entry name" value="LysM"/>
</dbReference>
<feature type="domain" description="LysM" evidence="6">
    <location>
        <begin position="587"/>
        <end position="636"/>
    </location>
</feature>
<keyword evidence="2" id="KW-0843">Virulence</keyword>
<evidence type="ECO:0000256" key="5">
    <source>
        <dbReference type="SAM" id="SignalP"/>
    </source>
</evidence>
<evidence type="ECO:0000256" key="3">
    <source>
        <dbReference type="ARBA" id="ARBA00044955"/>
    </source>
</evidence>
<evidence type="ECO:0000256" key="4">
    <source>
        <dbReference type="SAM" id="MobiDB-lite"/>
    </source>
</evidence>
<feature type="domain" description="LysM" evidence="6">
    <location>
        <begin position="55"/>
        <end position="102"/>
    </location>
</feature>
<evidence type="ECO:0000313" key="8">
    <source>
        <dbReference type="Proteomes" id="UP001303473"/>
    </source>
</evidence>
<reference evidence="8" key="1">
    <citation type="journal article" date="2023" name="Mol. Phylogenet. Evol.">
        <title>Genome-scale phylogeny and comparative genomics of the fungal order Sordariales.</title>
        <authorList>
            <person name="Hensen N."/>
            <person name="Bonometti L."/>
            <person name="Westerberg I."/>
            <person name="Brannstrom I.O."/>
            <person name="Guillou S."/>
            <person name="Cros-Aarteil S."/>
            <person name="Calhoun S."/>
            <person name="Haridas S."/>
            <person name="Kuo A."/>
            <person name="Mondo S."/>
            <person name="Pangilinan J."/>
            <person name="Riley R."/>
            <person name="LaButti K."/>
            <person name="Andreopoulos B."/>
            <person name="Lipzen A."/>
            <person name="Chen C."/>
            <person name="Yan M."/>
            <person name="Daum C."/>
            <person name="Ng V."/>
            <person name="Clum A."/>
            <person name="Steindorff A."/>
            <person name="Ohm R.A."/>
            <person name="Martin F."/>
            <person name="Silar P."/>
            <person name="Natvig D.O."/>
            <person name="Lalanne C."/>
            <person name="Gautier V."/>
            <person name="Ament-Velasquez S.L."/>
            <person name="Kruys A."/>
            <person name="Hutchinson M.I."/>
            <person name="Powell A.J."/>
            <person name="Barry K."/>
            <person name="Miller A.N."/>
            <person name="Grigoriev I.V."/>
            <person name="Debuchy R."/>
            <person name="Gladieux P."/>
            <person name="Hiltunen Thoren M."/>
            <person name="Johannesson H."/>
        </authorList>
    </citation>
    <scope>NUCLEOTIDE SEQUENCE [LARGE SCALE GENOMIC DNA]</scope>
    <source>
        <strain evidence="8">CBS 340.73</strain>
    </source>
</reference>
<gene>
    <name evidence="7" type="ORF">QBC46DRAFT_42828</name>
</gene>
<dbReference type="PANTHER" id="PTHR34997">
    <property type="entry name" value="AM15"/>
    <property type="match status" value="1"/>
</dbReference>